<dbReference type="EMBL" id="JBBNAG010000008">
    <property type="protein sequence ID" value="KAK9110976.1"/>
    <property type="molecule type" value="Genomic_DNA"/>
</dbReference>
<keyword evidence="9" id="KW-0547">Nucleotide-binding</keyword>
<dbReference type="InterPro" id="IPR056246">
    <property type="entry name" value="KH_DEAH11/12_1st"/>
</dbReference>
<protein>
    <recommendedName>
        <fullName evidence="3">RNA helicase</fullName>
        <ecNumber evidence="3">3.6.4.13</ecNumber>
    </recommendedName>
</protein>
<dbReference type="GO" id="GO:0009507">
    <property type="term" value="C:chloroplast"/>
    <property type="evidence" value="ECO:0007669"/>
    <property type="project" value="UniProtKB-SubCell"/>
</dbReference>
<organism evidence="22 23">
    <name type="scientific">Stephania cephalantha</name>
    <dbReference type="NCBI Taxonomy" id="152367"/>
    <lineage>
        <taxon>Eukaryota</taxon>
        <taxon>Viridiplantae</taxon>
        <taxon>Streptophyta</taxon>
        <taxon>Embryophyta</taxon>
        <taxon>Tracheophyta</taxon>
        <taxon>Spermatophyta</taxon>
        <taxon>Magnoliopsida</taxon>
        <taxon>Ranunculales</taxon>
        <taxon>Menispermaceae</taxon>
        <taxon>Menispermoideae</taxon>
        <taxon>Cissampelideae</taxon>
        <taxon>Stephania</taxon>
    </lineage>
</organism>
<dbReference type="PROSITE" id="PS00690">
    <property type="entry name" value="DEAH_ATP_HELICASE"/>
    <property type="match status" value="1"/>
</dbReference>
<dbReference type="InterPro" id="IPR056245">
    <property type="entry name" value="KH_DEAH11/12"/>
</dbReference>
<dbReference type="SMART" id="SM00490">
    <property type="entry name" value="HELICc"/>
    <property type="match status" value="1"/>
</dbReference>
<evidence type="ECO:0000259" key="19">
    <source>
        <dbReference type="PROSITE" id="PS51192"/>
    </source>
</evidence>
<keyword evidence="15" id="KW-0067">ATP-binding</keyword>
<evidence type="ECO:0000256" key="15">
    <source>
        <dbReference type="ARBA" id="ARBA00022840"/>
    </source>
</evidence>
<evidence type="ECO:0000259" key="20">
    <source>
        <dbReference type="PROSITE" id="PS51194"/>
    </source>
</evidence>
<dbReference type="SMART" id="SM00487">
    <property type="entry name" value="DEXDc"/>
    <property type="match status" value="1"/>
</dbReference>
<feature type="domain" description="RING-type" evidence="21">
    <location>
        <begin position="1519"/>
        <end position="1728"/>
    </location>
</feature>
<dbReference type="PANTHER" id="PTHR18934">
    <property type="entry name" value="ATP-DEPENDENT RNA HELICASE"/>
    <property type="match status" value="1"/>
</dbReference>
<dbReference type="GO" id="GO:0003723">
    <property type="term" value="F:RNA binding"/>
    <property type="evidence" value="ECO:0007669"/>
    <property type="project" value="TreeGrafter"/>
</dbReference>
<dbReference type="InterPro" id="IPR007502">
    <property type="entry name" value="Helicase-assoc_dom"/>
</dbReference>
<dbReference type="Pfam" id="PF24475">
    <property type="entry name" value="RBD_DEAH11"/>
    <property type="match status" value="1"/>
</dbReference>
<dbReference type="Pfam" id="PF24638">
    <property type="entry name" value="KH_DEAH11_1st"/>
    <property type="match status" value="1"/>
</dbReference>
<evidence type="ECO:0000256" key="16">
    <source>
        <dbReference type="ARBA" id="ARBA00022946"/>
    </source>
</evidence>
<dbReference type="CDD" id="cd17917">
    <property type="entry name" value="DEXHc_RHA-like"/>
    <property type="match status" value="1"/>
</dbReference>
<dbReference type="Gene3D" id="3.40.50.300">
    <property type="entry name" value="P-loop containing nucleotide triphosphate hydrolases"/>
    <property type="match status" value="2"/>
</dbReference>
<keyword evidence="8" id="KW-0677">Repeat</keyword>
<dbReference type="PANTHER" id="PTHR18934:SF81">
    <property type="entry name" value="ATP-DEPENDENT RNA HELICASE DEAH11, CHLOROPLASTIC-RELATED"/>
    <property type="match status" value="1"/>
</dbReference>
<dbReference type="GO" id="GO:0016787">
    <property type="term" value="F:hydrolase activity"/>
    <property type="evidence" value="ECO:0007669"/>
    <property type="project" value="UniProtKB-KW"/>
</dbReference>
<evidence type="ECO:0000313" key="22">
    <source>
        <dbReference type="EMBL" id="KAK9110976.1"/>
    </source>
</evidence>
<dbReference type="InterPro" id="IPR002464">
    <property type="entry name" value="DNA/RNA_helicase_DEAH_CS"/>
</dbReference>
<dbReference type="Pfam" id="PF24637">
    <property type="entry name" value="RRM_DEAH11"/>
    <property type="match status" value="1"/>
</dbReference>
<dbReference type="InterPro" id="IPR014001">
    <property type="entry name" value="Helicase_ATP-bd"/>
</dbReference>
<dbReference type="Pfam" id="PF00271">
    <property type="entry name" value="Helicase_C"/>
    <property type="match status" value="1"/>
</dbReference>
<evidence type="ECO:0000256" key="10">
    <source>
        <dbReference type="ARBA" id="ARBA00022771"/>
    </source>
</evidence>
<dbReference type="Proteomes" id="UP001419268">
    <property type="component" value="Unassembled WGS sequence"/>
</dbReference>
<dbReference type="InterPro" id="IPR035979">
    <property type="entry name" value="RBD_domain_sf"/>
</dbReference>
<keyword evidence="11" id="KW-0833">Ubl conjugation pathway</keyword>
<dbReference type="Pfam" id="PF24471">
    <property type="entry name" value="KH_DEAH11"/>
    <property type="match status" value="1"/>
</dbReference>
<dbReference type="PROSITE" id="PS51192">
    <property type="entry name" value="HELICASE_ATP_BIND_1"/>
    <property type="match status" value="1"/>
</dbReference>
<feature type="domain" description="Helicase C-terminal" evidence="20">
    <location>
        <begin position="469"/>
        <end position="632"/>
    </location>
</feature>
<dbReference type="InterPro" id="IPR002867">
    <property type="entry name" value="IBR_dom"/>
</dbReference>
<dbReference type="GO" id="GO:0005524">
    <property type="term" value="F:ATP binding"/>
    <property type="evidence" value="ECO:0007669"/>
    <property type="project" value="UniProtKB-KW"/>
</dbReference>
<dbReference type="CDD" id="cd20335">
    <property type="entry name" value="BRcat_RBR"/>
    <property type="match status" value="1"/>
</dbReference>
<evidence type="ECO:0000256" key="17">
    <source>
        <dbReference type="ARBA" id="ARBA00047984"/>
    </source>
</evidence>
<keyword evidence="7" id="KW-0479">Metal-binding</keyword>
<gene>
    <name evidence="22" type="ORF">Scep_018495</name>
</gene>
<evidence type="ECO:0000256" key="7">
    <source>
        <dbReference type="ARBA" id="ARBA00022723"/>
    </source>
</evidence>
<dbReference type="FunFam" id="1.10.10.2130:FF:000001">
    <property type="entry name" value="Pre-mRNA-splicing factor ATP-dependent RNA helicase"/>
    <property type="match status" value="1"/>
</dbReference>
<evidence type="ECO:0000256" key="11">
    <source>
        <dbReference type="ARBA" id="ARBA00022786"/>
    </source>
</evidence>
<keyword evidence="10" id="KW-0863">Zinc-finger</keyword>
<keyword evidence="5" id="KW-0934">Plastid</keyword>
<dbReference type="SMART" id="SM00647">
    <property type="entry name" value="IBR"/>
    <property type="match status" value="2"/>
</dbReference>
<evidence type="ECO:0000256" key="3">
    <source>
        <dbReference type="ARBA" id="ARBA00012552"/>
    </source>
</evidence>
<reference evidence="22 23" key="1">
    <citation type="submission" date="2024-01" db="EMBL/GenBank/DDBJ databases">
        <title>Genome assemblies of Stephania.</title>
        <authorList>
            <person name="Yang L."/>
        </authorList>
    </citation>
    <scope>NUCLEOTIDE SEQUENCE [LARGE SCALE GENOMIC DNA]</scope>
    <source>
        <strain evidence="22">JXDWG</strain>
        <tissue evidence="22">Leaf</tissue>
    </source>
</reference>
<dbReference type="InterPro" id="IPR056248">
    <property type="entry name" value="RBD_DEAH11/12"/>
</dbReference>
<dbReference type="Gene3D" id="3.30.40.10">
    <property type="entry name" value="Zinc/RING finger domain, C3HC4 (zinc finger)"/>
    <property type="match status" value="1"/>
</dbReference>
<dbReference type="FunFam" id="1.20.120.1750:FF:000020">
    <property type="entry name" value="ATP-dependent RNA helicase DEAH12 chloroplastic"/>
    <property type="match status" value="1"/>
</dbReference>
<dbReference type="Pfam" id="PF01485">
    <property type="entry name" value="IBR"/>
    <property type="match status" value="1"/>
</dbReference>
<dbReference type="InterPro" id="IPR027417">
    <property type="entry name" value="P-loop_NTPase"/>
</dbReference>
<dbReference type="Pfam" id="PF00270">
    <property type="entry name" value="DEAD"/>
    <property type="match status" value="1"/>
</dbReference>
<comment type="catalytic activity">
    <reaction evidence="17">
        <text>ATP + H2O = ADP + phosphate + H(+)</text>
        <dbReference type="Rhea" id="RHEA:13065"/>
        <dbReference type="ChEBI" id="CHEBI:15377"/>
        <dbReference type="ChEBI" id="CHEBI:15378"/>
        <dbReference type="ChEBI" id="CHEBI:30616"/>
        <dbReference type="ChEBI" id="CHEBI:43474"/>
        <dbReference type="ChEBI" id="CHEBI:456216"/>
        <dbReference type="EC" id="3.6.4.13"/>
    </reaction>
</comment>
<dbReference type="SUPFAM" id="SSF52540">
    <property type="entry name" value="P-loop containing nucleoside triphosphate hydrolases"/>
    <property type="match status" value="1"/>
</dbReference>
<name>A0AAP0I920_9MAGN</name>
<keyword evidence="14" id="KW-0862">Zinc</keyword>
<keyword evidence="4" id="KW-0150">Chloroplast</keyword>
<dbReference type="Gene3D" id="1.20.120.1750">
    <property type="match status" value="1"/>
</dbReference>
<dbReference type="Gene3D" id="1.10.10.2130">
    <property type="entry name" value="DEAH helicase family, winged-helix domain"/>
    <property type="match status" value="1"/>
</dbReference>
<dbReference type="InterPro" id="IPR042035">
    <property type="entry name" value="DEAH_win-hel_dom"/>
</dbReference>
<keyword evidence="12" id="KW-0378">Hydrolase</keyword>
<evidence type="ECO:0000256" key="18">
    <source>
        <dbReference type="SAM" id="MobiDB-lite"/>
    </source>
</evidence>
<dbReference type="GO" id="GO:0003724">
    <property type="term" value="F:RNA helicase activity"/>
    <property type="evidence" value="ECO:0007669"/>
    <property type="project" value="UniProtKB-EC"/>
</dbReference>
<dbReference type="FunFam" id="3.40.50.300:FF:002114">
    <property type="entry name" value="ATP-dependent RNA helicase DEAH12 chloroplastic"/>
    <property type="match status" value="1"/>
</dbReference>
<dbReference type="InterPro" id="IPR001650">
    <property type="entry name" value="Helicase_C-like"/>
</dbReference>
<feature type="region of interest" description="Disordered" evidence="18">
    <location>
        <begin position="1"/>
        <end position="38"/>
    </location>
</feature>
<dbReference type="FunFam" id="1.20.120.1080:FF:000033">
    <property type="entry name" value="RBR-type E3 ubiquitin transferase"/>
    <property type="match status" value="1"/>
</dbReference>
<dbReference type="SMART" id="SM00847">
    <property type="entry name" value="HA2"/>
    <property type="match status" value="1"/>
</dbReference>
<evidence type="ECO:0000256" key="12">
    <source>
        <dbReference type="ARBA" id="ARBA00022801"/>
    </source>
</evidence>
<evidence type="ECO:0000256" key="14">
    <source>
        <dbReference type="ARBA" id="ARBA00022833"/>
    </source>
</evidence>
<dbReference type="InterPro" id="IPR013083">
    <property type="entry name" value="Znf_RING/FYVE/PHD"/>
</dbReference>
<accession>A0AAP0I920</accession>
<feature type="compositionally biased region" description="Basic residues" evidence="18">
    <location>
        <begin position="10"/>
        <end position="23"/>
    </location>
</feature>
<dbReference type="InterPro" id="IPR011709">
    <property type="entry name" value="DEAD-box_helicase_OB_fold"/>
</dbReference>
<dbReference type="Pfam" id="PF07717">
    <property type="entry name" value="OB_NTP_bind"/>
    <property type="match status" value="1"/>
</dbReference>
<dbReference type="GO" id="GO:0016740">
    <property type="term" value="F:transferase activity"/>
    <property type="evidence" value="ECO:0007669"/>
    <property type="project" value="UniProtKB-KW"/>
</dbReference>
<dbReference type="CDD" id="cd22585">
    <property type="entry name" value="Rcat_RBR_DEAH12-like"/>
    <property type="match status" value="1"/>
</dbReference>
<dbReference type="SUPFAM" id="SSF57850">
    <property type="entry name" value="RING/U-box"/>
    <property type="match status" value="3"/>
</dbReference>
<dbReference type="InterPro" id="IPR056244">
    <property type="entry name" value="RRM_DEAH11/12"/>
</dbReference>
<evidence type="ECO:0000256" key="1">
    <source>
        <dbReference type="ARBA" id="ARBA00004229"/>
    </source>
</evidence>
<evidence type="ECO:0000313" key="23">
    <source>
        <dbReference type="Proteomes" id="UP001419268"/>
    </source>
</evidence>
<dbReference type="CDD" id="cd18791">
    <property type="entry name" value="SF2_C_RHA"/>
    <property type="match status" value="1"/>
</dbReference>
<comment type="subcellular location">
    <subcellularLocation>
        <location evidence="1">Plastid</location>
        <location evidence="1">Chloroplast</location>
    </subcellularLocation>
</comment>
<keyword evidence="16" id="KW-0809">Transit peptide</keyword>
<dbReference type="EC" id="3.6.4.13" evidence="3"/>
<evidence type="ECO:0000256" key="8">
    <source>
        <dbReference type="ARBA" id="ARBA00022737"/>
    </source>
</evidence>
<dbReference type="FunFam" id="3.40.50.300:FF:001279">
    <property type="entry name" value="ATP-dependent RNA helicase DEAH12 chloroplastic"/>
    <property type="match status" value="1"/>
</dbReference>
<dbReference type="PROSITE" id="PS51194">
    <property type="entry name" value="HELICASE_CTER"/>
    <property type="match status" value="1"/>
</dbReference>
<sequence>MAFPDESHTFRGRSHGYSHRRPRNPPNFAPPSLSGGPSAAPPRFVVELRRSRHGADNAEAERLIKDCLSPDDRFLVYQSGFLAAKLFFRVYEAAMDAFVALWSRRLRGEHSLSPHFVFNVGVGECDRAVLVERVKGLFRVHVRGLLEGEEVKQWTKRIEAVSDDVKEIKARLEKGNGLKSALELISMSEGLVAERGLMAKRIGEFKAAMYCILDHLGDLGPDDECADRDDPVRIFEFRREFDWNRIHYLIKRECKRLEANLPIYGYRRAILRHICYQQAMVLVGETGSGKSTQLAQFLADSGVAAEGSIVCTQPRKIAASSLAKWVGEECSGCYEDSSVVCYPSYSSSQKFNRKVIFMTDNCLLQHYMNDNTLSGISYIIIDEAHERSLNTDLLMSLIKSLLLKRLDMRLIIMSATADATKLSNYFYGCETIHVVGRNFPVDVKYVNETAIGSGPSSVKFPSYVLDVVKVATDIHKTEEEGAILAFLTSQAEVEWASENFKSPNAVALPLHGKLSWEEQVHVFEYYPGKRKVIFSTNLAETSLTIPGVKYVVDPGMVKECNFDPRTGIHVLSVCRISQSSAQQRAGRAGRTEPGKCYRLYSEREFQSMPTHQQPEIHRVHLGVAVLRILALGINNVLRFDFVDAPCPEAIDRAIKNLIQLGAVATRNNVLELTDCGYHLVRMGIEPRLGKIILDGTHYGLQREAVVLAALMANANSIFCRVGSEDEKFRSDCLKLHFCHPDGDLFTLLSVYKEWEDLPNEKKNKWCWNNSINAKSLRRCKDTVVELEHCLKNELNVIVPSYWYWKPDVSTEHDKNLKRVILSSLAENVAMYSGSDRIGYQVALTGQLVQLHPSCSLLSYGERPNWVVFGEILSMSHQYLVCVSAIEYDCLSSLSPPPMFDSSLMETQRLQVAVKTGLGNHILRRFCGKANSSILHLISHLQTVCKDERINIEVDFVKNEVLFFASSVNMETVSFAINEVLEYEKKLLSNECIEKCLYHGGSGSNPSVALLGAGAAIKHLELEKRCLTVEVLHSNAHALDEKEVIKLFEKCASGICGFQKTASTGQESQNSERWGKITFLSPDLAEIAVTELNGVEFSGSTLHVSPLLANSGGDSFFPFPCIKARVFWPRRRSKGCAIVKCASKVDAELIIGDLFGVVIGGRPVNCEISNRYEDCVVISGLDRDLCEPELLDAVRTATNRRIVDLFFMRGAAVVDPTSAACGESLLREIAPFLPSRYGVGNCCRVQVFLPEPKDYFTKAQITFDGRLHLEAAKALDDIQGKVLTGCQPWQKIQCQQTFHSLVSCPAPVYFVIKKQLDILIDNFNRRRGVSCNLERNSNGSYRVKICANATKTVAELRKPLEQLMKGKTMSHASLTPSVLQLLYSRDGIHLCKSLGRETGTHIMFDRHNTSIRIFGPYNFISVAERKLLRALLTLSENNGLEIRLRGRNLPRNLMKSVVEKFGPDLYGLKEMLPGAELMLNIRRHALILKGNKDLKQKIEEIIYEFANSLSLSEPGEQLETEAACPVCLCEVEDCYQLEACLHKFCRSCLVEQCESAIKSHDGFPICCTFTGCLKPILLTDLKSLLTSEKLEELFKASLGAFVASNGGTYRFCPSPDCPAVYKVAEPGLIAAPPFICSACSVETCTICHLEYHPYVTCGRYKEFKDDPDLSLRDWCKGKEHVKCCPLCGYTIEKVDGCNHISCKCGKHICWVCLECYNSSDDCYAHLRLMHQAIM</sequence>
<keyword evidence="23" id="KW-1185">Reference proteome</keyword>
<dbReference type="PROSITE" id="PS51873">
    <property type="entry name" value="TRIAD"/>
    <property type="match status" value="1"/>
</dbReference>
<comment type="caution">
    <text evidence="22">The sequence shown here is derived from an EMBL/GenBank/DDBJ whole genome shotgun (WGS) entry which is preliminary data.</text>
</comment>
<feature type="domain" description="Helicase ATP-binding" evidence="19">
    <location>
        <begin position="271"/>
        <end position="435"/>
    </location>
</feature>
<keyword evidence="13" id="KW-0347">Helicase</keyword>
<dbReference type="InterPro" id="IPR044066">
    <property type="entry name" value="TRIAD_supradom"/>
</dbReference>
<evidence type="ECO:0000256" key="5">
    <source>
        <dbReference type="ARBA" id="ARBA00022640"/>
    </source>
</evidence>
<dbReference type="PROSITE" id="PS00518">
    <property type="entry name" value="ZF_RING_1"/>
    <property type="match status" value="1"/>
</dbReference>
<comment type="similarity">
    <text evidence="2">Belongs to the DEAD box helicase family. DEAH subfamily.</text>
</comment>
<keyword evidence="6" id="KW-0808">Transferase</keyword>
<dbReference type="InterPro" id="IPR056247">
    <property type="entry name" value="KH_DEAH11/12_2nd"/>
</dbReference>
<evidence type="ECO:0000256" key="9">
    <source>
        <dbReference type="ARBA" id="ARBA00022741"/>
    </source>
</evidence>
<evidence type="ECO:0000256" key="13">
    <source>
        <dbReference type="ARBA" id="ARBA00022806"/>
    </source>
</evidence>
<dbReference type="InterPro" id="IPR011545">
    <property type="entry name" value="DEAD/DEAH_box_helicase_dom"/>
</dbReference>
<evidence type="ECO:0000256" key="4">
    <source>
        <dbReference type="ARBA" id="ARBA00022528"/>
    </source>
</evidence>
<dbReference type="SUPFAM" id="SSF54928">
    <property type="entry name" value="RNA-binding domain, RBD"/>
    <property type="match status" value="2"/>
</dbReference>
<dbReference type="InterPro" id="IPR017907">
    <property type="entry name" value="Znf_RING_CS"/>
</dbReference>
<evidence type="ECO:0000256" key="2">
    <source>
        <dbReference type="ARBA" id="ARBA00008792"/>
    </source>
</evidence>
<evidence type="ECO:0000259" key="21">
    <source>
        <dbReference type="PROSITE" id="PS51873"/>
    </source>
</evidence>
<evidence type="ECO:0000256" key="6">
    <source>
        <dbReference type="ARBA" id="ARBA00022679"/>
    </source>
</evidence>
<proteinExistence type="inferred from homology"/>
<dbReference type="Pfam" id="PF24641">
    <property type="entry name" value="KH_DEAH11_2nd"/>
    <property type="match status" value="1"/>
</dbReference>
<dbReference type="GO" id="GO:0008270">
    <property type="term" value="F:zinc ion binding"/>
    <property type="evidence" value="ECO:0007669"/>
    <property type="project" value="UniProtKB-KW"/>
</dbReference>